<feature type="region of interest" description="Disordered" evidence="1">
    <location>
        <begin position="1"/>
        <end position="29"/>
    </location>
</feature>
<evidence type="ECO:0000313" key="2">
    <source>
        <dbReference type="EMBL" id="GMH17339.1"/>
    </source>
</evidence>
<accession>A0AAD3XUS1</accession>
<sequence length="160" mass="18466">MQQLREINFDDHPVDEMEMAPPVASRGRPHQMVLDQQVSIYDKLGDLVDTKTTSKDSTPDDFSSADPIALSEHMSEHKILLGNDPMPSEFKSEYYTHSRSGKRFRSRNEVDDFIHDTECFRSEEAWTKRAELEIPTLEEQSGSLGYYYEACERVRSLCDP</sequence>
<evidence type="ECO:0000256" key="1">
    <source>
        <dbReference type="SAM" id="MobiDB-lite"/>
    </source>
</evidence>
<reference evidence="2" key="1">
    <citation type="submission" date="2023-05" db="EMBL/GenBank/DDBJ databases">
        <title>Nepenthes gracilis genome sequencing.</title>
        <authorList>
            <person name="Fukushima K."/>
        </authorList>
    </citation>
    <scope>NUCLEOTIDE SEQUENCE</scope>
    <source>
        <strain evidence="2">SING2019-196</strain>
    </source>
</reference>
<dbReference type="Proteomes" id="UP001279734">
    <property type="component" value="Unassembled WGS sequence"/>
</dbReference>
<dbReference type="EMBL" id="BSYO01000017">
    <property type="protein sequence ID" value="GMH17339.1"/>
    <property type="molecule type" value="Genomic_DNA"/>
</dbReference>
<keyword evidence="3" id="KW-1185">Reference proteome</keyword>
<proteinExistence type="predicted"/>
<dbReference type="AlphaFoldDB" id="A0AAD3XUS1"/>
<evidence type="ECO:0000313" key="3">
    <source>
        <dbReference type="Proteomes" id="UP001279734"/>
    </source>
</evidence>
<name>A0AAD3XUS1_NEPGR</name>
<gene>
    <name evidence="2" type="ORF">Nepgr_019180</name>
</gene>
<protein>
    <submittedName>
        <fullName evidence="2">Uncharacterized protein</fullName>
    </submittedName>
</protein>
<organism evidence="2 3">
    <name type="scientific">Nepenthes gracilis</name>
    <name type="common">Slender pitcher plant</name>
    <dbReference type="NCBI Taxonomy" id="150966"/>
    <lineage>
        <taxon>Eukaryota</taxon>
        <taxon>Viridiplantae</taxon>
        <taxon>Streptophyta</taxon>
        <taxon>Embryophyta</taxon>
        <taxon>Tracheophyta</taxon>
        <taxon>Spermatophyta</taxon>
        <taxon>Magnoliopsida</taxon>
        <taxon>eudicotyledons</taxon>
        <taxon>Gunneridae</taxon>
        <taxon>Pentapetalae</taxon>
        <taxon>Caryophyllales</taxon>
        <taxon>Nepenthaceae</taxon>
        <taxon>Nepenthes</taxon>
    </lineage>
</organism>
<comment type="caution">
    <text evidence="2">The sequence shown here is derived from an EMBL/GenBank/DDBJ whole genome shotgun (WGS) entry which is preliminary data.</text>
</comment>